<reference evidence="3" key="1">
    <citation type="journal article" date="2019" name="Int. J. Syst. Evol. Microbiol.">
        <title>The Global Catalogue of Microorganisms (GCM) 10K type strain sequencing project: providing services to taxonomists for standard genome sequencing and annotation.</title>
        <authorList>
            <consortium name="The Broad Institute Genomics Platform"/>
            <consortium name="The Broad Institute Genome Sequencing Center for Infectious Disease"/>
            <person name="Wu L."/>
            <person name="Ma J."/>
        </authorList>
    </citation>
    <scope>NUCLEOTIDE SEQUENCE [LARGE SCALE GENOMIC DNA]</scope>
    <source>
        <strain evidence="3">CGMCC 1.12989</strain>
    </source>
</reference>
<name>A0ABV8RM30_9SPHN</name>
<keyword evidence="1" id="KW-0812">Transmembrane</keyword>
<accession>A0ABV8RM30</accession>
<protein>
    <recommendedName>
        <fullName evidence="4">MFS transporter</fullName>
    </recommendedName>
</protein>
<dbReference type="Proteomes" id="UP001595828">
    <property type="component" value="Unassembled WGS sequence"/>
</dbReference>
<keyword evidence="1" id="KW-1133">Transmembrane helix</keyword>
<feature type="transmembrane region" description="Helical" evidence="1">
    <location>
        <begin position="12"/>
        <end position="31"/>
    </location>
</feature>
<feature type="transmembrane region" description="Helical" evidence="1">
    <location>
        <begin position="78"/>
        <end position="96"/>
    </location>
</feature>
<dbReference type="RefSeq" id="WP_379537336.1">
    <property type="nucleotide sequence ID" value="NZ_JBHSDR010000003.1"/>
</dbReference>
<feature type="transmembrane region" description="Helical" evidence="1">
    <location>
        <begin position="102"/>
        <end position="124"/>
    </location>
</feature>
<sequence length="147" mass="15528">MRPQSIVLFEKVYLAAIVLGVINTVMSWSLVTQAASDPALQKTGVASGLLVGALIIGILIPLLLWYFIARRASNVAKWIYVVLLAFGVLGFLRGLSVPNAPGGLTLVIGALSLALQVWAGVLLFKPDAKAWLESKGADAPVDSTTID</sequence>
<gene>
    <name evidence="2" type="ORF">ACFO0A_02150</name>
</gene>
<keyword evidence="3" id="KW-1185">Reference proteome</keyword>
<evidence type="ECO:0000313" key="3">
    <source>
        <dbReference type="Proteomes" id="UP001595828"/>
    </source>
</evidence>
<evidence type="ECO:0008006" key="4">
    <source>
        <dbReference type="Google" id="ProtNLM"/>
    </source>
</evidence>
<evidence type="ECO:0000313" key="2">
    <source>
        <dbReference type="EMBL" id="MFC4293854.1"/>
    </source>
</evidence>
<proteinExistence type="predicted"/>
<feature type="transmembrane region" description="Helical" evidence="1">
    <location>
        <begin position="43"/>
        <end position="66"/>
    </location>
</feature>
<comment type="caution">
    <text evidence="2">The sequence shown here is derived from an EMBL/GenBank/DDBJ whole genome shotgun (WGS) entry which is preliminary data.</text>
</comment>
<dbReference type="EMBL" id="JBHSDR010000003">
    <property type="protein sequence ID" value="MFC4293854.1"/>
    <property type="molecule type" value="Genomic_DNA"/>
</dbReference>
<organism evidence="2 3">
    <name type="scientific">Novosphingobium tardum</name>
    <dbReference type="NCBI Taxonomy" id="1538021"/>
    <lineage>
        <taxon>Bacteria</taxon>
        <taxon>Pseudomonadati</taxon>
        <taxon>Pseudomonadota</taxon>
        <taxon>Alphaproteobacteria</taxon>
        <taxon>Sphingomonadales</taxon>
        <taxon>Sphingomonadaceae</taxon>
        <taxon>Novosphingobium</taxon>
    </lineage>
</organism>
<keyword evidence="1" id="KW-0472">Membrane</keyword>
<evidence type="ECO:0000256" key="1">
    <source>
        <dbReference type="SAM" id="Phobius"/>
    </source>
</evidence>